<accession>A0A9P1G6B3</accession>
<feature type="region of interest" description="Disordered" evidence="1">
    <location>
        <begin position="315"/>
        <end position="341"/>
    </location>
</feature>
<dbReference type="EMBL" id="CAMXCT020003122">
    <property type="protein sequence ID" value="CAL1155949.1"/>
    <property type="molecule type" value="Genomic_DNA"/>
</dbReference>
<dbReference type="EMBL" id="CAMXCT030003122">
    <property type="protein sequence ID" value="CAL4789886.1"/>
    <property type="molecule type" value="Genomic_DNA"/>
</dbReference>
<dbReference type="AlphaFoldDB" id="A0A9P1G6B3"/>
<name>A0A9P1G6B3_9DINO</name>
<proteinExistence type="predicted"/>
<dbReference type="EMBL" id="CAMXCT010003122">
    <property type="protein sequence ID" value="CAI4002574.1"/>
    <property type="molecule type" value="Genomic_DNA"/>
</dbReference>
<evidence type="ECO:0000313" key="3">
    <source>
        <dbReference type="EMBL" id="CAL4789886.1"/>
    </source>
</evidence>
<protein>
    <submittedName>
        <fullName evidence="2">Uncharacterized protein</fullName>
    </submittedName>
</protein>
<reference evidence="2" key="1">
    <citation type="submission" date="2022-10" db="EMBL/GenBank/DDBJ databases">
        <authorList>
            <person name="Chen Y."/>
            <person name="Dougan E. K."/>
            <person name="Chan C."/>
            <person name="Rhodes N."/>
            <person name="Thang M."/>
        </authorList>
    </citation>
    <scope>NUCLEOTIDE SEQUENCE</scope>
</reference>
<comment type="caution">
    <text evidence="2">The sequence shown here is derived from an EMBL/GenBank/DDBJ whole genome shotgun (WGS) entry which is preliminary data.</text>
</comment>
<gene>
    <name evidence="2" type="ORF">C1SCF055_LOCUS28520</name>
</gene>
<organism evidence="2">
    <name type="scientific">Cladocopium goreaui</name>
    <dbReference type="NCBI Taxonomy" id="2562237"/>
    <lineage>
        <taxon>Eukaryota</taxon>
        <taxon>Sar</taxon>
        <taxon>Alveolata</taxon>
        <taxon>Dinophyceae</taxon>
        <taxon>Suessiales</taxon>
        <taxon>Symbiodiniaceae</taxon>
        <taxon>Cladocopium</taxon>
    </lineage>
</organism>
<evidence type="ECO:0000256" key="1">
    <source>
        <dbReference type="SAM" id="MobiDB-lite"/>
    </source>
</evidence>
<reference evidence="3 4" key="2">
    <citation type="submission" date="2024-05" db="EMBL/GenBank/DDBJ databases">
        <authorList>
            <person name="Chen Y."/>
            <person name="Shah S."/>
            <person name="Dougan E. K."/>
            <person name="Thang M."/>
            <person name="Chan C."/>
        </authorList>
    </citation>
    <scope>NUCLEOTIDE SEQUENCE [LARGE SCALE GENOMIC DNA]</scope>
</reference>
<evidence type="ECO:0000313" key="4">
    <source>
        <dbReference type="Proteomes" id="UP001152797"/>
    </source>
</evidence>
<keyword evidence="4" id="KW-1185">Reference proteome</keyword>
<feature type="compositionally biased region" description="Polar residues" evidence="1">
    <location>
        <begin position="330"/>
        <end position="341"/>
    </location>
</feature>
<sequence>MHSAGAADIFNRNFRDTGDCRMLTEIPVRDWENCDAVPSTLSALIGVVVPGQLRKVEAVFVVSDLKILGISSVKSETDEWLITCCVRCKRASPCAQHPDGSTEKRLAVRLTLADGNSQCSVMLFHELVLKAAVLMEVTLPELLADSKELRTTLRDMFRNAQWICRFTFKERSPAILGIGPAVVLMTPPDGQLNLPLCRLNNGCPVAPLNKVTVDAHLGLVSVGKVDANFLRALVCFNNVKLPNEEALQQDNTATSAMRVKRSFDCLLSKTGTSPFQVKLRMAGPASVVNWMLQDRSGEIHQVVFWPRQSTSESGVFSGMSPWMQPPRTPSRPTLTDSPRQS</sequence>
<dbReference type="Proteomes" id="UP001152797">
    <property type="component" value="Unassembled WGS sequence"/>
</dbReference>
<evidence type="ECO:0000313" key="2">
    <source>
        <dbReference type="EMBL" id="CAI4002574.1"/>
    </source>
</evidence>
<dbReference type="OrthoDB" id="471377at2759"/>